<dbReference type="AlphaFoldDB" id="A0A7C5ZCR4"/>
<keyword evidence="1" id="KW-1133">Transmembrane helix</keyword>
<feature type="transmembrane region" description="Helical" evidence="1">
    <location>
        <begin position="5"/>
        <end position="23"/>
    </location>
</feature>
<organism evidence="2">
    <name type="scientific">Caldicellulosiruptor owensensis</name>
    <dbReference type="NCBI Taxonomy" id="55205"/>
    <lineage>
        <taxon>Bacteria</taxon>
        <taxon>Bacillati</taxon>
        <taxon>Bacillota</taxon>
        <taxon>Bacillota incertae sedis</taxon>
        <taxon>Caldicellulosiruptorales</taxon>
        <taxon>Caldicellulosiruptoraceae</taxon>
        <taxon>Caldicellulosiruptor</taxon>
    </lineage>
</organism>
<accession>A0A7C5ZCR4</accession>
<evidence type="ECO:0000313" key="2">
    <source>
        <dbReference type="EMBL" id="HHS01717.1"/>
    </source>
</evidence>
<sequence>MKRKLVSIIFTLIVVYIILSILITKNSENYIYVYHEPSNLSIPYGESQYSSIVQNLKVSLEKVTKEKFFITYSQVTGNQSYFGLTLIIDNLEKKKIDKTAFEYIYIEDTTTKQKYYPIPYFEIENFPQDQLLLHKAKFYAKFQSLPYDTISINIYFKFAGRLFILQNVDIK</sequence>
<reference evidence="2" key="1">
    <citation type="journal article" date="2020" name="mSystems">
        <title>Genome- and Community-Level Interaction Insights into Carbon Utilization and Element Cycling Functions of Hydrothermarchaeota in Hydrothermal Sediment.</title>
        <authorList>
            <person name="Zhou Z."/>
            <person name="Liu Y."/>
            <person name="Xu W."/>
            <person name="Pan J."/>
            <person name="Luo Z.H."/>
            <person name="Li M."/>
        </authorList>
    </citation>
    <scope>NUCLEOTIDE SEQUENCE [LARGE SCALE GENOMIC DNA]</scope>
    <source>
        <strain evidence="2">SpSt-102</strain>
    </source>
</reference>
<comment type="caution">
    <text evidence="2">The sequence shown here is derived from an EMBL/GenBank/DDBJ whole genome shotgun (WGS) entry which is preliminary data.</text>
</comment>
<keyword evidence="1" id="KW-0812">Transmembrane</keyword>
<proteinExistence type="predicted"/>
<dbReference type="EMBL" id="DRUZ01000052">
    <property type="protein sequence ID" value="HHS01717.1"/>
    <property type="molecule type" value="Genomic_DNA"/>
</dbReference>
<evidence type="ECO:0000256" key="1">
    <source>
        <dbReference type="SAM" id="Phobius"/>
    </source>
</evidence>
<name>A0A7C5ZCR4_9FIRM</name>
<protein>
    <recommendedName>
        <fullName evidence="3">DUF4352 domain-containing protein</fullName>
    </recommendedName>
</protein>
<evidence type="ECO:0008006" key="3">
    <source>
        <dbReference type="Google" id="ProtNLM"/>
    </source>
</evidence>
<keyword evidence="1" id="KW-0472">Membrane</keyword>
<gene>
    <name evidence="2" type="ORF">ENL71_04195</name>
</gene>